<comment type="caution">
    <text evidence="9">The sequence shown here is derived from an EMBL/GenBank/DDBJ whole genome shotgun (WGS) entry which is preliminary data.</text>
</comment>
<evidence type="ECO:0000256" key="5">
    <source>
        <dbReference type="ARBA" id="ARBA00022989"/>
    </source>
</evidence>
<dbReference type="PANTHER" id="PTHR23513">
    <property type="entry name" value="INTEGRAL MEMBRANE EFFLUX PROTEIN-RELATED"/>
    <property type="match status" value="1"/>
</dbReference>
<feature type="transmembrane region" description="Helical" evidence="7">
    <location>
        <begin position="77"/>
        <end position="98"/>
    </location>
</feature>
<dbReference type="GO" id="GO:0005886">
    <property type="term" value="C:plasma membrane"/>
    <property type="evidence" value="ECO:0007669"/>
    <property type="project" value="UniProtKB-SubCell"/>
</dbReference>
<evidence type="ECO:0000313" key="9">
    <source>
        <dbReference type="EMBL" id="RCG26266.1"/>
    </source>
</evidence>
<feature type="transmembrane region" description="Helical" evidence="7">
    <location>
        <begin position="44"/>
        <end position="65"/>
    </location>
</feature>
<dbReference type="PROSITE" id="PS50850">
    <property type="entry name" value="MFS"/>
    <property type="match status" value="1"/>
</dbReference>
<dbReference type="Pfam" id="PF05977">
    <property type="entry name" value="MFS_3"/>
    <property type="match status" value="1"/>
</dbReference>
<dbReference type="InterPro" id="IPR036259">
    <property type="entry name" value="MFS_trans_sf"/>
</dbReference>
<reference evidence="9 10" key="1">
    <citation type="submission" date="2018-06" db="EMBL/GenBank/DDBJ databases">
        <title>Sphaerisporangium craniellae sp. nov., isolated from a marine sponge in the South China Sea.</title>
        <authorList>
            <person name="Li L."/>
        </authorList>
    </citation>
    <scope>NUCLEOTIDE SEQUENCE [LARGE SCALE GENOMIC DNA]</scope>
    <source>
        <strain evidence="9 10">CCTCC AA 208026</strain>
    </source>
</reference>
<keyword evidence="10" id="KW-1185">Reference proteome</keyword>
<feature type="transmembrane region" description="Helical" evidence="7">
    <location>
        <begin position="284"/>
        <end position="315"/>
    </location>
</feature>
<dbReference type="Proteomes" id="UP000253094">
    <property type="component" value="Unassembled WGS sequence"/>
</dbReference>
<dbReference type="GO" id="GO:0022857">
    <property type="term" value="F:transmembrane transporter activity"/>
    <property type="evidence" value="ECO:0007669"/>
    <property type="project" value="InterPro"/>
</dbReference>
<evidence type="ECO:0000256" key="4">
    <source>
        <dbReference type="ARBA" id="ARBA00022692"/>
    </source>
</evidence>
<organism evidence="9 10">
    <name type="scientific">Sphaerisporangium album</name>
    <dbReference type="NCBI Taxonomy" id="509200"/>
    <lineage>
        <taxon>Bacteria</taxon>
        <taxon>Bacillati</taxon>
        <taxon>Actinomycetota</taxon>
        <taxon>Actinomycetes</taxon>
        <taxon>Streptosporangiales</taxon>
        <taxon>Streptosporangiaceae</taxon>
        <taxon>Sphaerisporangium</taxon>
    </lineage>
</organism>
<feature type="transmembrane region" description="Helical" evidence="7">
    <location>
        <begin position="225"/>
        <end position="244"/>
    </location>
</feature>
<dbReference type="InterPro" id="IPR020846">
    <property type="entry name" value="MFS_dom"/>
</dbReference>
<dbReference type="SUPFAM" id="SSF103473">
    <property type="entry name" value="MFS general substrate transporter"/>
    <property type="match status" value="1"/>
</dbReference>
<dbReference type="Gene3D" id="1.20.1250.20">
    <property type="entry name" value="MFS general substrate transporter like domains"/>
    <property type="match status" value="1"/>
</dbReference>
<comment type="subcellular location">
    <subcellularLocation>
        <location evidence="1">Cell inner membrane</location>
        <topology evidence="1">Multi-pass membrane protein</topology>
    </subcellularLocation>
</comment>
<sequence length="419" mass="43539">MDVSPIRESRDFRLLLGSSTVSMFGSVLTMVAVPYQMKQLTGSYVAVGLVSLAEFVPMVVFGLWGGAIADALDRRRIVILSEAGLCLTSALLMANALLLPRATQIPVLYVVAALAAGLNSLRRPSEQAIINRVLKLDQMGAAFAIQSLAGNAGMIVGPAIGGVVVVTLGPATSYGVDVATFVLSLVLLVRVGPVPPTGDASPASLRSLAQGVRYAVRRPDLMGTYLVDIAAMIFAFSNALYPFLADELHAPAALGLLYASGGIGSVIASLTSGWTGHVHRHGRAVIVAAAAWGAGVALASVMPSIWLMAAFLAVAGGADTISGVFRGTIWNQTIPDEYRGRLAGIELLSYSTGPMLGDARAGFLAQAGGARFSLGFGGLLCMGAVAAMAALLPRFRRYDARTDEHALAERARRADVAAT</sequence>
<keyword evidence="4 7" id="KW-0812">Transmembrane</keyword>
<dbReference type="PANTHER" id="PTHR23513:SF9">
    <property type="entry name" value="ENTEROBACTIN EXPORTER ENTS"/>
    <property type="match status" value="1"/>
</dbReference>
<evidence type="ECO:0000259" key="8">
    <source>
        <dbReference type="PROSITE" id="PS50850"/>
    </source>
</evidence>
<evidence type="ECO:0000256" key="6">
    <source>
        <dbReference type="ARBA" id="ARBA00023136"/>
    </source>
</evidence>
<feature type="domain" description="Major facilitator superfamily (MFS) profile" evidence="8">
    <location>
        <begin position="216"/>
        <end position="419"/>
    </location>
</feature>
<proteinExistence type="predicted"/>
<evidence type="ECO:0000256" key="1">
    <source>
        <dbReference type="ARBA" id="ARBA00004429"/>
    </source>
</evidence>
<keyword evidence="3" id="KW-1003">Cell membrane</keyword>
<keyword evidence="2" id="KW-0813">Transport</keyword>
<feature type="transmembrane region" description="Helical" evidence="7">
    <location>
        <begin position="104"/>
        <end position="121"/>
    </location>
</feature>
<dbReference type="InterPro" id="IPR010290">
    <property type="entry name" value="TM_effector"/>
</dbReference>
<keyword evidence="5 7" id="KW-1133">Transmembrane helix</keyword>
<accession>A0A367F7C8</accession>
<evidence type="ECO:0000256" key="7">
    <source>
        <dbReference type="SAM" id="Phobius"/>
    </source>
</evidence>
<dbReference type="AlphaFoldDB" id="A0A367F7C8"/>
<protein>
    <submittedName>
        <fullName evidence="9">MFS transporter</fullName>
    </submittedName>
</protein>
<feature type="transmembrane region" description="Helical" evidence="7">
    <location>
        <begin position="171"/>
        <end position="189"/>
    </location>
</feature>
<gene>
    <name evidence="9" type="ORF">DQ384_29705</name>
</gene>
<evidence type="ECO:0000256" key="2">
    <source>
        <dbReference type="ARBA" id="ARBA00022448"/>
    </source>
</evidence>
<dbReference type="EMBL" id="QOIL01000020">
    <property type="protein sequence ID" value="RCG26266.1"/>
    <property type="molecule type" value="Genomic_DNA"/>
</dbReference>
<dbReference type="CDD" id="cd06173">
    <property type="entry name" value="MFS_MefA_like"/>
    <property type="match status" value="1"/>
</dbReference>
<feature type="transmembrane region" description="Helical" evidence="7">
    <location>
        <begin position="372"/>
        <end position="392"/>
    </location>
</feature>
<dbReference type="OrthoDB" id="5494559at2"/>
<evidence type="ECO:0000256" key="3">
    <source>
        <dbReference type="ARBA" id="ARBA00022475"/>
    </source>
</evidence>
<feature type="transmembrane region" description="Helical" evidence="7">
    <location>
        <begin position="12"/>
        <end position="32"/>
    </location>
</feature>
<name>A0A367F7C8_9ACTN</name>
<feature type="transmembrane region" description="Helical" evidence="7">
    <location>
        <begin position="250"/>
        <end position="272"/>
    </location>
</feature>
<keyword evidence="6 7" id="KW-0472">Membrane</keyword>
<evidence type="ECO:0000313" key="10">
    <source>
        <dbReference type="Proteomes" id="UP000253094"/>
    </source>
</evidence>
<feature type="transmembrane region" description="Helical" evidence="7">
    <location>
        <begin position="142"/>
        <end position="165"/>
    </location>
</feature>